<keyword evidence="3" id="KW-1185">Reference proteome</keyword>
<evidence type="ECO:0000313" key="3">
    <source>
        <dbReference type="Proteomes" id="UP000317648"/>
    </source>
</evidence>
<dbReference type="EMBL" id="CP036433">
    <property type="protein sequence ID" value="QDU94479.1"/>
    <property type="molecule type" value="Genomic_DNA"/>
</dbReference>
<dbReference type="OrthoDB" id="258484at2"/>
<dbReference type="KEGG" id="lcre:Pla8534_22700"/>
<feature type="region of interest" description="Disordered" evidence="1">
    <location>
        <begin position="309"/>
        <end position="329"/>
    </location>
</feature>
<accession>A0A518DRM1</accession>
<gene>
    <name evidence="2" type="ORF">Pla8534_22700</name>
</gene>
<protein>
    <submittedName>
        <fullName evidence="2">Uncharacterized protein</fullName>
    </submittedName>
</protein>
<dbReference type="Proteomes" id="UP000317648">
    <property type="component" value="Chromosome"/>
</dbReference>
<name>A0A518DRM1_9BACT</name>
<sequence length="329" mass="36473">MLKQNRILWRLANAIHERIAPRTTIIAEPELPEATWRQSADLLRRIRLARRHGLTLAARRLTRELRDVVWRLRTEATALASSLEPVAATLKNATVADIFADLLAMREEFGDLAFDRKAHTLSVTTEPLELHDVHLGPFEIRLEWSDLQLRDYRVIAADPHPAASDDGVTHPHVQNEDVCEGEGSQPIRRALEQGRLLDFFLLVAGVLRTYNPSSPYVRLDRWHGVDCSDCGDTVCDDEGGTCGKCDSTLCSECTCHCGGCSCGYCSSCVARCSGCDESCCEACLKDCSRCGDDVCRDCFDEQERCPPCHDEETDNVETSPAVQPAPAAI</sequence>
<evidence type="ECO:0000313" key="2">
    <source>
        <dbReference type="EMBL" id="QDU94479.1"/>
    </source>
</evidence>
<evidence type="ECO:0000256" key="1">
    <source>
        <dbReference type="SAM" id="MobiDB-lite"/>
    </source>
</evidence>
<dbReference type="RefSeq" id="WP_145052939.1">
    <property type="nucleotide sequence ID" value="NZ_CP036433.1"/>
</dbReference>
<reference evidence="2 3" key="1">
    <citation type="submission" date="2019-02" db="EMBL/GenBank/DDBJ databases">
        <title>Deep-cultivation of Planctomycetes and their phenomic and genomic characterization uncovers novel biology.</title>
        <authorList>
            <person name="Wiegand S."/>
            <person name="Jogler M."/>
            <person name="Boedeker C."/>
            <person name="Pinto D."/>
            <person name="Vollmers J."/>
            <person name="Rivas-Marin E."/>
            <person name="Kohn T."/>
            <person name="Peeters S.H."/>
            <person name="Heuer A."/>
            <person name="Rast P."/>
            <person name="Oberbeckmann S."/>
            <person name="Bunk B."/>
            <person name="Jeske O."/>
            <person name="Meyerdierks A."/>
            <person name="Storesund J.E."/>
            <person name="Kallscheuer N."/>
            <person name="Luecker S."/>
            <person name="Lage O.M."/>
            <person name="Pohl T."/>
            <person name="Merkel B.J."/>
            <person name="Hornburger P."/>
            <person name="Mueller R.-W."/>
            <person name="Bruemmer F."/>
            <person name="Labrenz M."/>
            <person name="Spormann A.M."/>
            <person name="Op den Camp H."/>
            <person name="Overmann J."/>
            <person name="Amann R."/>
            <person name="Jetten M.S.M."/>
            <person name="Mascher T."/>
            <person name="Medema M.H."/>
            <person name="Devos D.P."/>
            <person name="Kaster A.-K."/>
            <person name="Ovreas L."/>
            <person name="Rohde M."/>
            <person name="Galperin M.Y."/>
            <person name="Jogler C."/>
        </authorList>
    </citation>
    <scope>NUCLEOTIDE SEQUENCE [LARGE SCALE GENOMIC DNA]</scope>
    <source>
        <strain evidence="2 3">Pla85_3_4</strain>
    </source>
</reference>
<organism evidence="2 3">
    <name type="scientific">Lignipirellula cremea</name>
    <dbReference type="NCBI Taxonomy" id="2528010"/>
    <lineage>
        <taxon>Bacteria</taxon>
        <taxon>Pseudomonadati</taxon>
        <taxon>Planctomycetota</taxon>
        <taxon>Planctomycetia</taxon>
        <taxon>Pirellulales</taxon>
        <taxon>Pirellulaceae</taxon>
        <taxon>Lignipirellula</taxon>
    </lineage>
</organism>
<proteinExistence type="predicted"/>
<dbReference type="AlphaFoldDB" id="A0A518DRM1"/>